<dbReference type="Proteomes" id="UP000595703">
    <property type="component" value="Chromosome"/>
</dbReference>
<feature type="transmembrane region" description="Helical" evidence="7">
    <location>
        <begin position="163"/>
        <end position="184"/>
    </location>
</feature>
<dbReference type="PROSITE" id="PS50850">
    <property type="entry name" value="MFS"/>
    <property type="match status" value="1"/>
</dbReference>
<feature type="transmembrane region" description="Helical" evidence="7">
    <location>
        <begin position="256"/>
        <end position="273"/>
    </location>
</feature>
<name>A0A7U3UP63_9ACTN</name>
<keyword evidence="10" id="KW-1185">Reference proteome</keyword>
<comment type="subcellular location">
    <subcellularLocation>
        <location evidence="1">Cell membrane</location>
        <topology evidence="1">Multi-pass membrane protein</topology>
    </subcellularLocation>
</comment>
<evidence type="ECO:0000259" key="8">
    <source>
        <dbReference type="PROSITE" id="PS50850"/>
    </source>
</evidence>
<dbReference type="Pfam" id="PF07690">
    <property type="entry name" value="MFS_1"/>
    <property type="match status" value="1"/>
</dbReference>
<evidence type="ECO:0000313" key="9">
    <source>
        <dbReference type="EMBL" id="BBA96136.1"/>
    </source>
</evidence>
<dbReference type="InterPro" id="IPR005829">
    <property type="entry name" value="Sugar_transporter_CS"/>
</dbReference>
<feature type="transmembrane region" description="Helical" evidence="7">
    <location>
        <begin position="74"/>
        <end position="92"/>
    </location>
</feature>
<dbReference type="InterPro" id="IPR036259">
    <property type="entry name" value="MFS_trans_sf"/>
</dbReference>
<reference evidence="9 10" key="4">
    <citation type="journal article" date="2020" name="Sci. Rep.">
        <title>beta-carboline chemical signals induce reveromycin production through a LuxR family regulator in Streptomyces sp. SN-593.</title>
        <authorList>
            <person name="Panthee S."/>
            <person name="Kito N."/>
            <person name="Hayashi T."/>
            <person name="Shimizu T."/>
            <person name="Ishikawa J."/>
            <person name="Hamamoto H."/>
            <person name="Osada H."/>
            <person name="Takahashi S."/>
        </authorList>
    </citation>
    <scope>NUCLEOTIDE SEQUENCE [LARGE SCALE GENOMIC DNA]</scope>
    <source>
        <strain evidence="9 10">SN-593</strain>
    </source>
</reference>
<evidence type="ECO:0000256" key="7">
    <source>
        <dbReference type="SAM" id="Phobius"/>
    </source>
</evidence>
<feature type="transmembrane region" description="Helical" evidence="7">
    <location>
        <begin position="458"/>
        <end position="476"/>
    </location>
</feature>
<organism evidence="9 10">
    <name type="scientific">Actinacidiphila reveromycinica</name>
    <dbReference type="NCBI Taxonomy" id="659352"/>
    <lineage>
        <taxon>Bacteria</taxon>
        <taxon>Bacillati</taxon>
        <taxon>Actinomycetota</taxon>
        <taxon>Actinomycetes</taxon>
        <taxon>Kitasatosporales</taxon>
        <taxon>Streptomycetaceae</taxon>
        <taxon>Actinacidiphila</taxon>
    </lineage>
</organism>
<feature type="domain" description="Major facilitator superfamily (MFS) profile" evidence="8">
    <location>
        <begin position="38"/>
        <end position="482"/>
    </location>
</feature>
<feature type="transmembrane region" description="Helical" evidence="7">
    <location>
        <begin position="431"/>
        <end position="452"/>
    </location>
</feature>
<dbReference type="Gene3D" id="1.20.1250.20">
    <property type="entry name" value="MFS general substrate transporter like domains"/>
    <property type="match status" value="1"/>
</dbReference>
<evidence type="ECO:0000256" key="5">
    <source>
        <dbReference type="ARBA" id="ARBA00023251"/>
    </source>
</evidence>
<feature type="region of interest" description="Disordered" evidence="6">
    <location>
        <begin position="1"/>
        <end position="29"/>
    </location>
</feature>
<gene>
    <name evidence="9" type="ORF">RVR_1301</name>
</gene>
<proteinExistence type="predicted"/>
<feature type="transmembrane region" description="Helical" evidence="7">
    <location>
        <begin position="190"/>
        <end position="207"/>
    </location>
</feature>
<dbReference type="RefSeq" id="WP_202232613.1">
    <property type="nucleotide sequence ID" value="NZ_AP018365.1"/>
</dbReference>
<evidence type="ECO:0000313" key="10">
    <source>
        <dbReference type="Proteomes" id="UP000595703"/>
    </source>
</evidence>
<evidence type="ECO:0000256" key="3">
    <source>
        <dbReference type="ARBA" id="ARBA00022989"/>
    </source>
</evidence>
<dbReference type="GO" id="GO:0022857">
    <property type="term" value="F:transmembrane transporter activity"/>
    <property type="evidence" value="ECO:0007669"/>
    <property type="project" value="InterPro"/>
</dbReference>
<dbReference type="GO" id="GO:0005886">
    <property type="term" value="C:plasma membrane"/>
    <property type="evidence" value="ECO:0007669"/>
    <property type="project" value="UniProtKB-SubCell"/>
</dbReference>
<keyword evidence="5" id="KW-0046">Antibiotic resistance</keyword>
<dbReference type="SUPFAM" id="SSF103473">
    <property type="entry name" value="MFS general substrate transporter"/>
    <property type="match status" value="1"/>
</dbReference>
<dbReference type="CDD" id="cd17321">
    <property type="entry name" value="MFS_MMR_MDR_like"/>
    <property type="match status" value="1"/>
</dbReference>
<protein>
    <submittedName>
        <fullName evidence="9">Putative membrane transport protein</fullName>
    </submittedName>
</protein>
<reference evidence="9 10" key="2">
    <citation type="journal article" date="2011" name="J. Antibiot.">
        <title>Furaquinocins I and J: novel polyketide isoprenoid hybrid compounds from Streptomyces reveromyceticus SN-593.</title>
        <authorList>
            <person name="Panthee S."/>
            <person name="Takahashi S."/>
            <person name="Takagi H."/>
            <person name="Nogawa T."/>
            <person name="Oowada E."/>
            <person name="Uramoto M."/>
            <person name="Osada H."/>
        </authorList>
    </citation>
    <scope>NUCLEOTIDE SEQUENCE [LARGE SCALE GENOMIC DNA]</scope>
    <source>
        <strain evidence="9 10">SN-593</strain>
    </source>
</reference>
<feature type="transmembrane region" description="Helical" evidence="7">
    <location>
        <begin position="104"/>
        <end position="123"/>
    </location>
</feature>
<keyword evidence="3 7" id="KW-1133">Transmembrane helix</keyword>
<feature type="transmembrane region" description="Helical" evidence="7">
    <location>
        <begin position="38"/>
        <end position="59"/>
    </location>
</feature>
<dbReference type="Gene3D" id="1.20.1720.10">
    <property type="entry name" value="Multidrug resistance protein D"/>
    <property type="match status" value="1"/>
</dbReference>
<dbReference type="PANTHER" id="PTHR42718:SF48">
    <property type="entry name" value="CONSERVED TWO-DOMAIN MEMBRANE PROTEIN-RELATED"/>
    <property type="match status" value="1"/>
</dbReference>
<dbReference type="KEGG" id="arev:RVR_1301"/>
<feature type="transmembrane region" description="Helical" evidence="7">
    <location>
        <begin position="294"/>
        <end position="317"/>
    </location>
</feature>
<evidence type="ECO:0000256" key="6">
    <source>
        <dbReference type="SAM" id="MobiDB-lite"/>
    </source>
</evidence>
<reference evidence="9 10" key="1">
    <citation type="journal article" date="2010" name="J. Bacteriol.">
        <title>Biochemical characterization of a novel indole prenyltransferase from Streptomyces sp. SN-593.</title>
        <authorList>
            <person name="Takahashi S."/>
            <person name="Takagi H."/>
            <person name="Toyoda A."/>
            <person name="Uramoto M."/>
            <person name="Nogawa T."/>
            <person name="Ueki M."/>
            <person name="Sakaki Y."/>
            <person name="Osada H."/>
        </authorList>
    </citation>
    <scope>NUCLEOTIDE SEQUENCE [LARGE SCALE GENOMIC DNA]</scope>
    <source>
        <strain evidence="9 10">SN-593</strain>
    </source>
</reference>
<feature type="transmembrane region" description="Helical" evidence="7">
    <location>
        <begin position="358"/>
        <end position="378"/>
    </location>
</feature>
<feature type="compositionally biased region" description="Pro residues" evidence="6">
    <location>
        <begin position="7"/>
        <end position="18"/>
    </location>
</feature>
<accession>A0A7U3UP63</accession>
<dbReference type="PROSITE" id="PS00216">
    <property type="entry name" value="SUGAR_TRANSPORT_1"/>
    <property type="match status" value="1"/>
</dbReference>
<dbReference type="InterPro" id="IPR011701">
    <property type="entry name" value="MFS"/>
</dbReference>
<feature type="transmembrane region" description="Helical" evidence="7">
    <location>
        <begin position="227"/>
        <end position="244"/>
    </location>
</feature>
<dbReference type="GO" id="GO:0046677">
    <property type="term" value="P:response to antibiotic"/>
    <property type="evidence" value="ECO:0007669"/>
    <property type="project" value="UniProtKB-KW"/>
</dbReference>
<evidence type="ECO:0000256" key="4">
    <source>
        <dbReference type="ARBA" id="ARBA00023136"/>
    </source>
</evidence>
<dbReference type="AlphaFoldDB" id="A0A7U3UP63"/>
<keyword evidence="4 7" id="KW-0472">Membrane</keyword>
<reference evidence="9 10" key="3">
    <citation type="journal article" date="2011" name="Nat. Chem. Biol.">
        <title>Reveromycin A biosynthesis uses RevG and RevJ for stereospecific spiroacetal formation.</title>
        <authorList>
            <person name="Takahashi S."/>
            <person name="Toyoda A."/>
            <person name="Sekiyama Y."/>
            <person name="Takagi H."/>
            <person name="Nogawa T."/>
            <person name="Uramoto M."/>
            <person name="Suzuki R."/>
            <person name="Koshino H."/>
            <person name="Kumano T."/>
            <person name="Panthee S."/>
            <person name="Dairi T."/>
            <person name="Ishikawa J."/>
            <person name="Ikeda H."/>
            <person name="Sakaki Y."/>
            <person name="Osada H."/>
        </authorList>
    </citation>
    <scope>NUCLEOTIDE SEQUENCE [LARGE SCALE GENOMIC DNA]</scope>
    <source>
        <strain evidence="9 10">SN-593</strain>
    </source>
</reference>
<evidence type="ECO:0000256" key="2">
    <source>
        <dbReference type="ARBA" id="ARBA00022692"/>
    </source>
</evidence>
<evidence type="ECO:0000256" key="1">
    <source>
        <dbReference type="ARBA" id="ARBA00004651"/>
    </source>
</evidence>
<feature type="transmembrane region" description="Helical" evidence="7">
    <location>
        <begin position="323"/>
        <end position="343"/>
    </location>
</feature>
<keyword evidence="2 7" id="KW-0812">Transmembrane</keyword>
<dbReference type="PANTHER" id="PTHR42718">
    <property type="entry name" value="MAJOR FACILITATOR SUPERFAMILY MULTIDRUG TRANSPORTER MFSC"/>
    <property type="match status" value="1"/>
</dbReference>
<feature type="transmembrane region" description="Helical" evidence="7">
    <location>
        <begin position="390"/>
        <end position="411"/>
    </location>
</feature>
<dbReference type="InterPro" id="IPR020846">
    <property type="entry name" value="MFS_dom"/>
</dbReference>
<dbReference type="EMBL" id="AP018365">
    <property type="protein sequence ID" value="BBA96136.1"/>
    <property type="molecule type" value="Genomic_DNA"/>
</dbReference>
<feature type="transmembrane region" description="Helical" evidence="7">
    <location>
        <begin position="135"/>
        <end position="151"/>
    </location>
</feature>
<sequence>MTVSGTPPTPETAPPGPPAAAGADDPPSPAARRHALRVLALGSFGVFVVFLDTTIVNVAFETISRSFDTTTDHLAWVLNAYSLVFAAMLIPAGRVADRYGRKRMFLTGLAGFAAMSALCGAAPDPGVLDAGRALQAVFAALVVPTSLALVLPEFPPARRSVAVGTWGAMGAAAAALGPTLGALLTQYASWRWIFLVNVPICAVIALLARRMLRESRDPGAHGLPDPVGVLLVAAVPALLSLGIIEGSSWGWSDARVVGSFVLAAALLPVFLLRTARAAQPVMDLSLFRVRQFRLVNAASLLFSTAFYGMLLANIVFLQTGWHYSVLRAALANAPGPVVVTLLARQSSKLAGRIGPRPVLLAGAVVWGATLAGFALAVGEQPQWLTHWLPLSVGTGVAIGCTLPVQSGAAVAQLPPARFAVGSAISASFRQLGAVLGVSLFVALLGTPAPTALVSAYHHVWWVLGAVGLASGGVLLAEPGRWARR</sequence>